<keyword evidence="2" id="KW-1185">Reference proteome</keyword>
<evidence type="ECO:0000313" key="2">
    <source>
        <dbReference type="Proteomes" id="UP000092321"/>
    </source>
</evidence>
<accession>A0A1B7TB44</accession>
<name>A0A1B7TB44_9ASCO</name>
<organism evidence="1 2">
    <name type="scientific">Hanseniaspora valbyensis NRRL Y-1626</name>
    <dbReference type="NCBI Taxonomy" id="766949"/>
    <lineage>
        <taxon>Eukaryota</taxon>
        <taxon>Fungi</taxon>
        <taxon>Dikarya</taxon>
        <taxon>Ascomycota</taxon>
        <taxon>Saccharomycotina</taxon>
        <taxon>Saccharomycetes</taxon>
        <taxon>Saccharomycodales</taxon>
        <taxon>Saccharomycodaceae</taxon>
        <taxon>Hanseniaspora</taxon>
    </lineage>
</organism>
<reference evidence="2" key="1">
    <citation type="journal article" date="2016" name="Proc. Natl. Acad. Sci. U.S.A.">
        <title>Comparative genomics of biotechnologically important yeasts.</title>
        <authorList>
            <person name="Riley R."/>
            <person name="Haridas S."/>
            <person name="Wolfe K.H."/>
            <person name="Lopes M.R."/>
            <person name="Hittinger C.T."/>
            <person name="Goeker M."/>
            <person name="Salamov A.A."/>
            <person name="Wisecaver J.H."/>
            <person name="Long T.M."/>
            <person name="Calvey C.H."/>
            <person name="Aerts A.L."/>
            <person name="Barry K.W."/>
            <person name="Choi C."/>
            <person name="Clum A."/>
            <person name="Coughlan A.Y."/>
            <person name="Deshpande S."/>
            <person name="Douglass A.P."/>
            <person name="Hanson S.J."/>
            <person name="Klenk H.-P."/>
            <person name="LaButti K.M."/>
            <person name="Lapidus A."/>
            <person name="Lindquist E.A."/>
            <person name="Lipzen A.M."/>
            <person name="Meier-Kolthoff J.P."/>
            <person name="Ohm R.A."/>
            <person name="Otillar R.P."/>
            <person name="Pangilinan J.L."/>
            <person name="Peng Y."/>
            <person name="Rokas A."/>
            <person name="Rosa C.A."/>
            <person name="Scheuner C."/>
            <person name="Sibirny A.A."/>
            <person name="Slot J.C."/>
            <person name="Stielow J.B."/>
            <person name="Sun H."/>
            <person name="Kurtzman C.P."/>
            <person name="Blackwell M."/>
            <person name="Grigoriev I.V."/>
            <person name="Jeffries T.W."/>
        </authorList>
    </citation>
    <scope>NUCLEOTIDE SEQUENCE [LARGE SCALE GENOMIC DNA]</scope>
    <source>
        <strain evidence="2">NRRL Y-1626</strain>
    </source>
</reference>
<dbReference type="EMBL" id="LXPE01000032">
    <property type="protein sequence ID" value="OBA25940.1"/>
    <property type="molecule type" value="Genomic_DNA"/>
</dbReference>
<dbReference type="AlphaFoldDB" id="A0A1B7TB44"/>
<proteinExistence type="predicted"/>
<evidence type="ECO:0000313" key="1">
    <source>
        <dbReference type="EMBL" id="OBA25940.1"/>
    </source>
</evidence>
<sequence>MTVTITTYDEYREKVLKLRDSLLLLHIDELNKFYKHKIKFVNMKYIESITTNNEKFESLENIHLTFTDVLPNHNNVIQMYMNVSGFHSYTMASSSEPLLQNGMVYEMWCQWSFDSSLNEYILKILFLTKV</sequence>
<gene>
    <name evidence="1" type="ORF">HANVADRAFT_53541</name>
</gene>
<comment type="caution">
    <text evidence="1">The sequence shown here is derived from an EMBL/GenBank/DDBJ whole genome shotgun (WGS) entry which is preliminary data.</text>
</comment>
<dbReference type="Proteomes" id="UP000092321">
    <property type="component" value="Unassembled WGS sequence"/>
</dbReference>
<protein>
    <submittedName>
        <fullName evidence="1">Uncharacterized protein</fullName>
    </submittedName>
</protein>